<comment type="caution">
    <text evidence="1">The sequence shown here is derived from an EMBL/GenBank/DDBJ whole genome shotgun (WGS) entry which is preliminary data.</text>
</comment>
<evidence type="ECO:0000313" key="2">
    <source>
        <dbReference type="Proteomes" id="UP000224460"/>
    </source>
</evidence>
<evidence type="ECO:0000313" key="1">
    <source>
        <dbReference type="EMBL" id="PHV70112.1"/>
    </source>
</evidence>
<dbReference type="EMBL" id="PEDL01000014">
    <property type="protein sequence ID" value="PHV70112.1"/>
    <property type="molecule type" value="Genomic_DNA"/>
</dbReference>
<gene>
    <name evidence="1" type="ORF">CS063_12475</name>
</gene>
<name>A0AC61DC08_9FIRM</name>
<dbReference type="Proteomes" id="UP000224460">
    <property type="component" value="Unassembled WGS sequence"/>
</dbReference>
<proteinExistence type="predicted"/>
<keyword evidence="2" id="KW-1185">Reference proteome</keyword>
<sequence>MLNSTFIETTLEYRCIKREEDIDYFIETDNYPIHLELDLPYLSRIQFPKSRAILVRTTPNSRWVTIHVLRNVDLYSSFANFEVELGKGPLHIEYKGGCIEVRR</sequence>
<reference evidence="1" key="1">
    <citation type="submission" date="2017-10" db="EMBL/GenBank/DDBJ databases">
        <title>Genome sequence of cellulolytic Lachnospiraceae bacterium XHS1971 isolated from hotspring sediment.</title>
        <authorList>
            <person name="Vasudevan G."/>
            <person name="Joshi A.J."/>
            <person name="Hivarkar S."/>
            <person name="Lanjekar V.B."/>
            <person name="Dhakephalkar P.K."/>
            <person name="Dagar S."/>
        </authorList>
    </citation>
    <scope>NUCLEOTIDE SEQUENCE</scope>
    <source>
        <strain evidence="1">XHS1971</strain>
    </source>
</reference>
<protein>
    <submittedName>
        <fullName evidence="1">Uncharacterized protein</fullName>
    </submittedName>
</protein>
<organism evidence="1 2">
    <name type="scientific">Sporanaerobium hydrogeniformans</name>
    <dbReference type="NCBI Taxonomy" id="3072179"/>
    <lineage>
        <taxon>Bacteria</taxon>
        <taxon>Bacillati</taxon>
        <taxon>Bacillota</taxon>
        <taxon>Clostridia</taxon>
        <taxon>Lachnospirales</taxon>
        <taxon>Lachnospiraceae</taxon>
        <taxon>Sporanaerobium</taxon>
    </lineage>
</organism>
<accession>A0AC61DC08</accession>